<reference evidence="2 3" key="1">
    <citation type="submission" date="2020-08" db="EMBL/GenBank/DDBJ databases">
        <title>Genomic Encyclopedia of Type Strains, Phase III (KMG-III): the genomes of soil and plant-associated and newly described type strains.</title>
        <authorList>
            <person name="Whitman W."/>
        </authorList>
    </citation>
    <scope>NUCLEOTIDE SEQUENCE [LARGE SCALE GENOMIC DNA]</scope>
    <source>
        <strain evidence="2 3">CECT 8640</strain>
    </source>
</reference>
<keyword evidence="1" id="KW-1133">Transmembrane helix</keyword>
<keyword evidence="1" id="KW-0472">Membrane</keyword>
<dbReference type="AlphaFoldDB" id="A0A841CLC7"/>
<evidence type="ECO:0008006" key="4">
    <source>
        <dbReference type="Google" id="ProtNLM"/>
    </source>
</evidence>
<dbReference type="EMBL" id="JACHJN010000008">
    <property type="protein sequence ID" value="MBB5958351.1"/>
    <property type="molecule type" value="Genomic_DNA"/>
</dbReference>
<evidence type="ECO:0000256" key="1">
    <source>
        <dbReference type="SAM" id="Phobius"/>
    </source>
</evidence>
<evidence type="ECO:0000313" key="3">
    <source>
        <dbReference type="Proteomes" id="UP000547510"/>
    </source>
</evidence>
<name>A0A841CLC7_9PSEU</name>
<proteinExistence type="predicted"/>
<keyword evidence="1" id="KW-0812">Transmembrane</keyword>
<gene>
    <name evidence="2" type="ORF">FHS29_004959</name>
</gene>
<sequence length="178" mass="19104">MIARSNRTERVCAAILGTVALLVGAGALALHLRRVDRPVLEPRVLDWARDNLLLSRIGAIVLGLLLIVVGLRWAWRAVTPEKHPDLALEDGVVVTSGAIADAVKADVEQVDGVSSASVKVIGEPALRMKLTLRQGADVRAVWQELDGVLGRARNALGVTVLPTAVRLDLAARARQRVR</sequence>
<accession>A0A841CLC7</accession>
<evidence type="ECO:0000313" key="2">
    <source>
        <dbReference type="EMBL" id="MBB5958351.1"/>
    </source>
</evidence>
<comment type="caution">
    <text evidence="2">The sequence shown here is derived from an EMBL/GenBank/DDBJ whole genome shotgun (WGS) entry which is preliminary data.</text>
</comment>
<dbReference type="Proteomes" id="UP000547510">
    <property type="component" value="Unassembled WGS sequence"/>
</dbReference>
<organism evidence="2 3">
    <name type="scientific">Saccharothrix tamanrassetensis</name>
    <dbReference type="NCBI Taxonomy" id="1051531"/>
    <lineage>
        <taxon>Bacteria</taxon>
        <taxon>Bacillati</taxon>
        <taxon>Actinomycetota</taxon>
        <taxon>Actinomycetes</taxon>
        <taxon>Pseudonocardiales</taxon>
        <taxon>Pseudonocardiaceae</taxon>
        <taxon>Saccharothrix</taxon>
    </lineage>
</organism>
<protein>
    <recommendedName>
        <fullName evidence="4">Alkaline shock response membrane anchor protein AmaP</fullName>
    </recommendedName>
</protein>
<feature type="transmembrane region" description="Helical" evidence="1">
    <location>
        <begin position="53"/>
        <end position="75"/>
    </location>
</feature>
<keyword evidence="3" id="KW-1185">Reference proteome</keyword>
<dbReference type="RefSeq" id="WP_184694272.1">
    <property type="nucleotide sequence ID" value="NZ_JACHJN010000008.1"/>
</dbReference>